<dbReference type="Proteomes" id="UP000196531">
    <property type="component" value="Unassembled WGS sequence"/>
</dbReference>
<evidence type="ECO:0000256" key="2">
    <source>
        <dbReference type="ARBA" id="ARBA00022763"/>
    </source>
</evidence>
<keyword evidence="3 7" id="KW-0863">Zinc-finger</keyword>
<evidence type="ECO:0000313" key="9">
    <source>
        <dbReference type="EMBL" id="OUR92992.1"/>
    </source>
</evidence>
<evidence type="ECO:0000256" key="1">
    <source>
        <dbReference type="ARBA" id="ARBA00022723"/>
    </source>
</evidence>
<dbReference type="HAMAP" id="MF_00017">
    <property type="entry name" value="RecR"/>
    <property type="match status" value="1"/>
</dbReference>
<keyword evidence="2 7" id="KW-0227">DNA damage</keyword>
<dbReference type="AlphaFoldDB" id="A0A1Y5F5G0"/>
<dbReference type="InterPro" id="IPR034137">
    <property type="entry name" value="TOPRIM_RecR"/>
</dbReference>
<dbReference type="CDD" id="cd01025">
    <property type="entry name" value="TOPRIM_recR"/>
    <property type="match status" value="1"/>
</dbReference>
<evidence type="ECO:0000256" key="3">
    <source>
        <dbReference type="ARBA" id="ARBA00022771"/>
    </source>
</evidence>
<reference evidence="10" key="1">
    <citation type="journal article" date="2017" name="Proc. Natl. Acad. Sci. U.S.A.">
        <title>Simulation of Deepwater Horizon oil plume reveals substrate specialization within a complex community of hydrocarbon-degraders.</title>
        <authorList>
            <person name="Hu P."/>
            <person name="Dubinsky E.A."/>
            <person name="Probst A.J."/>
            <person name="Wang J."/>
            <person name="Sieber C.M.K."/>
            <person name="Tom L.M."/>
            <person name="Gardinali P."/>
            <person name="Banfield J.F."/>
            <person name="Atlas R.M."/>
            <person name="Andersen G.L."/>
        </authorList>
    </citation>
    <scope>NUCLEOTIDE SEQUENCE [LARGE SCALE GENOMIC DNA]</scope>
</reference>
<keyword evidence="1 7" id="KW-0479">Metal-binding</keyword>
<keyword evidence="4 7" id="KW-0862">Zinc</keyword>
<dbReference type="InterPro" id="IPR023627">
    <property type="entry name" value="Rcmb_RecR"/>
</dbReference>
<dbReference type="EMBL" id="MAAO01000016">
    <property type="protein sequence ID" value="OUR92992.1"/>
    <property type="molecule type" value="Genomic_DNA"/>
</dbReference>
<dbReference type="InterPro" id="IPR000093">
    <property type="entry name" value="DNA_Rcmb_RecR"/>
</dbReference>
<evidence type="ECO:0000256" key="7">
    <source>
        <dbReference type="HAMAP-Rule" id="MF_00017"/>
    </source>
</evidence>
<dbReference type="Pfam" id="PF02132">
    <property type="entry name" value="RecR_ZnF"/>
    <property type="match status" value="1"/>
</dbReference>
<dbReference type="PROSITE" id="PS50880">
    <property type="entry name" value="TOPRIM"/>
    <property type="match status" value="1"/>
</dbReference>
<dbReference type="Pfam" id="PF13662">
    <property type="entry name" value="Toprim_4"/>
    <property type="match status" value="1"/>
</dbReference>
<dbReference type="SMART" id="SM00493">
    <property type="entry name" value="TOPRIM"/>
    <property type="match status" value="1"/>
</dbReference>
<feature type="zinc finger region" description="C4-type" evidence="7">
    <location>
        <begin position="56"/>
        <end position="71"/>
    </location>
</feature>
<dbReference type="Pfam" id="PF21175">
    <property type="entry name" value="RecR_C"/>
    <property type="match status" value="1"/>
</dbReference>
<gene>
    <name evidence="7" type="primary">recR</name>
    <name evidence="9" type="ORF">A9Q84_21040</name>
</gene>
<name>A0A1Y5F5G0_9BACT</name>
<sequence>MELPETLLNVIDQLSKIPGVGDKTATRQTLVLAKWSAEDLMAFGEAMKNLAHLKSCVDCGMYSETETCEICSNKDRALGGSICVVEQVTDCLAIERSGNYHGLYHILGGVLNPLMGVGPDELKIDDFVKRVKRLEIESVILAVNPSVEGDATCSYLKQVLPDTIEVDRIGFGIPMGGSLEYLDTMTIAKALENKKKM</sequence>
<evidence type="ECO:0000256" key="5">
    <source>
        <dbReference type="ARBA" id="ARBA00023172"/>
    </source>
</evidence>
<comment type="function">
    <text evidence="7">May play a role in DNA repair. It seems to be involved in an RecBC-independent recombinational process of DNA repair. It may act with RecF and RecO.</text>
</comment>
<evidence type="ECO:0000313" key="10">
    <source>
        <dbReference type="Proteomes" id="UP000196531"/>
    </source>
</evidence>
<dbReference type="Gene3D" id="3.40.1360.10">
    <property type="match status" value="1"/>
</dbReference>
<keyword evidence="6 7" id="KW-0234">DNA repair</keyword>
<dbReference type="InterPro" id="IPR006171">
    <property type="entry name" value="TOPRIM_dom"/>
</dbReference>
<dbReference type="InterPro" id="IPR015967">
    <property type="entry name" value="Rcmb_RecR_Znf"/>
</dbReference>
<comment type="caution">
    <text evidence="9">The sequence shown here is derived from an EMBL/GenBank/DDBJ whole genome shotgun (WGS) entry which is preliminary data.</text>
</comment>
<dbReference type="GO" id="GO:0006310">
    <property type="term" value="P:DNA recombination"/>
    <property type="evidence" value="ECO:0007669"/>
    <property type="project" value="UniProtKB-UniRule"/>
</dbReference>
<protein>
    <recommendedName>
        <fullName evidence="7">Recombination protein RecR</fullName>
    </recommendedName>
</protein>
<organism evidence="9 10">
    <name type="scientific">Halobacteriovorax marinus</name>
    <dbReference type="NCBI Taxonomy" id="97084"/>
    <lineage>
        <taxon>Bacteria</taxon>
        <taxon>Pseudomonadati</taxon>
        <taxon>Bdellovibrionota</taxon>
        <taxon>Bacteriovoracia</taxon>
        <taxon>Bacteriovoracales</taxon>
        <taxon>Halobacteriovoraceae</taxon>
        <taxon>Halobacteriovorax</taxon>
    </lineage>
</organism>
<dbReference type="GO" id="GO:0006281">
    <property type="term" value="P:DNA repair"/>
    <property type="evidence" value="ECO:0007669"/>
    <property type="project" value="UniProtKB-UniRule"/>
</dbReference>
<dbReference type="PANTHER" id="PTHR30446:SF0">
    <property type="entry name" value="RECOMBINATION PROTEIN RECR"/>
    <property type="match status" value="1"/>
</dbReference>
<proteinExistence type="inferred from homology"/>
<dbReference type="PANTHER" id="PTHR30446">
    <property type="entry name" value="RECOMBINATION PROTEIN RECR"/>
    <property type="match status" value="1"/>
</dbReference>
<feature type="domain" description="Toprim" evidence="8">
    <location>
        <begin position="80"/>
        <end position="174"/>
    </location>
</feature>
<dbReference type="SUPFAM" id="SSF111304">
    <property type="entry name" value="Recombination protein RecR"/>
    <property type="match status" value="1"/>
</dbReference>
<comment type="similarity">
    <text evidence="7">Belongs to the RecR family.</text>
</comment>
<dbReference type="NCBIfam" id="TIGR00615">
    <property type="entry name" value="recR"/>
    <property type="match status" value="1"/>
</dbReference>
<evidence type="ECO:0000256" key="6">
    <source>
        <dbReference type="ARBA" id="ARBA00023204"/>
    </source>
</evidence>
<evidence type="ECO:0000256" key="4">
    <source>
        <dbReference type="ARBA" id="ARBA00022833"/>
    </source>
</evidence>
<dbReference type="GO" id="GO:0008270">
    <property type="term" value="F:zinc ion binding"/>
    <property type="evidence" value="ECO:0007669"/>
    <property type="project" value="UniProtKB-KW"/>
</dbReference>
<dbReference type="GO" id="GO:0003677">
    <property type="term" value="F:DNA binding"/>
    <property type="evidence" value="ECO:0007669"/>
    <property type="project" value="UniProtKB-UniRule"/>
</dbReference>
<evidence type="ECO:0000259" key="8">
    <source>
        <dbReference type="PROSITE" id="PS50880"/>
    </source>
</evidence>
<keyword evidence="5 7" id="KW-0233">DNA recombination</keyword>
<accession>A0A1Y5F5G0</accession>
<dbReference type="Gene3D" id="1.10.8.420">
    <property type="entry name" value="RecR Domain 1"/>
    <property type="match status" value="1"/>
</dbReference>
<dbReference type="Gene3D" id="6.10.250.240">
    <property type="match status" value="1"/>
</dbReference>